<dbReference type="NCBIfam" id="TIGR00571">
    <property type="entry name" value="dam"/>
    <property type="match status" value="1"/>
</dbReference>
<dbReference type="Gene3D" id="3.40.50.150">
    <property type="entry name" value="Vaccinia Virus protein VP39"/>
    <property type="match status" value="1"/>
</dbReference>
<keyword evidence="4 8" id="KW-0808">Transferase</keyword>
<organism evidence="9 10">
    <name type="scientific">Echinimonas agarilytica</name>
    <dbReference type="NCBI Taxonomy" id="1215918"/>
    <lineage>
        <taxon>Bacteria</taxon>
        <taxon>Pseudomonadati</taxon>
        <taxon>Pseudomonadota</taxon>
        <taxon>Gammaproteobacteria</taxon>
        <taxon>Alteromonadales</taxon>
        <taxon>Echinimonadaceae</taxon>
        <taxon>Echinimonas</taxon>
    </lineage>
</organism>
<evidence type="ECO:0000256" key="4">
    <source>
        <dbReference type="ARBA" id="ARBA00022679"/>
    </source>
</evidence>
<dbReference type="AlphaFoldDB" id="A0AA41W3Z2"/>
<evidence type="ECO:0000256" key="1">
    <source>
        <dbReference type="ARBA" id="ARBA00006594"/>
    </source>
</evidence>
<evidence type="ECO:0000256" key="5">
    <source>
        <dbReference type="ARBA" id="ARBA00022691"/>
    </source>
</evidence>
<evidence type="ECO:0000313" key="10">
    <source>
        <dbReference type="Proteomes" id="UP001165393"/>
    </source>
</evidence>
<sequence length="276" mass="31632">MSNVKQRAFLKWAGGKYGLIEPIQKRLPKGKRLVEPFVGAGSVFLNTEFEHYWLNDINQDLIDVYLWLQRDPATYIEAAAGLFIPANNDAERYYQYREEFNCTVPGLRRATLFLYMNRHGYNGLCRYNKKGGFNVPFGRYKRPYFPRNELFAFAQKATRATFTSLPFEQVFATVEQGDVVYCDPPYAPLSATASFTAYAGNGFGLVEQQKLAEQAAMCAEDAVPVLISNHDLESTREWYRRADVTQLDVRRTISRNGKGRGKVSELLALYQLNNRR</sequence>
<dbReference type="PIRSF" id="PIRSF000398">
    <property type="entry name" value="M_m6A_EcoRV"/>
    <property type="match status" value="1"/>
</dbReference>
<dbReference type="PANTHER" id="PTHR30481:SF3">
    <property type="entry name" value="DNA ADENINE METHYLASE"/>
    <property type="match status" value="1"/>
</dbReference>
<comment type="similarity">
    <text evidence="1 8">Belongs to the N(4)/N(6)-methyltransferase family.</text>
</comment>
<dbReference type="InterPro" id="IPR023095">
    <property type="entry name" value="Ade_MeTrfase_dom_2"/>
</dbReference>
<dbReference type="PROSITE" id="PS00092">
    <property type="entry name" value="N6_MTASE"/>
    <property type="match status" value="1"/>
</dbReference>
<dbReference type="GO" id="GO:0032259">
    <property type="term" value="P:methylation"/>
    <property type="evidence" value="ECO:0007669"/>
    <property type="project" value="UniProtKB-KW"/>
</dbReference>
<comment type="caution">
    <text evidence="9">The sequence shown here is derived from an EMBL/GenBank/DDBJ whole genome shotgun (WGS) entry which is preliminary data.</text>
</comment>
<gene>
    <name evidence="9" type="ORF">NAF29_01510</name>
</gene>
<evidence type="ECO:0000256" key="6">
    <source>
        <dbReference type="ARBA" id="ARBA00047942"/>
    </source>
</evidence>
<comment type="catalytic activity">
    <reaction evidence="6 8">
        <text>a 2'-deoxyadenosine in DNA + S-adenosyl-L-methionine = an N(6)-methyl-2'-deoxyadenosine in DNA + S-adenosyl-L-homocysteine + H(+)</text>
        <dbReference type="Rhea" id="RHEA:15197"/>
        <dbReference type="Rhea" id="RHEA-COMP:12418"/>
        <dbReference type="Rhea" id="RHEA-COMP:12419"/>
        <dbReference type="ChEBI" id="CHEBI:15378"/>
        <dbReference type="ChEBI" id="CHEBI:57856"/>
        <dbReference type="ChEBI" id="CHEBI:59789"/>
        <dbReference type="ChEBI" id="CHEBI:90615"/>
        <dbReference type="ChEBI" id="CHEBI:90616"/>
        <dbReference type="EC" id="2.1.1.72"/>
    </reaction>
</comment>
<evidence type="ECO:0000256" key="3">
    <source>
        <dbReference type="ARBA" id="ARBA00022603"/>
    </source>
</evidence>
<dbReference type="EMBL" id="JAMQGP010000001">
    <property type="protein sequence ID" value="MCM2678347.1"/>
    <property type="molecule type" value="Genomic_DNA"/>
</dbReference>
<keyword evidence="5 8" id="KW-0949">S-adenosyl-L-methionine</keyword>
<dbReference type="SUPFAM" id="SSF53335">
    <property type="entry name" value="S-adenosyl-L-methionine-dependent methyltransferases"/>
    <property type="match status" value="1"/>
</dbReference>
<evidence type="ECO:0000256" key="2">
    <source>
        <dbReference type="ARBA" id="ARBA00011900"/>
    </source>
</evidence>
<dbReference type="GO" id="GO:0009007">
    <property type="term" value="F:site-specific DNA-methyltransferase (adenine-specific) activity"/>
    <property type="evidence" value="ECO:0007669"/>
    <property type="project" value="UniProtKB-UniRule"/>
</dbReference>
<name>A0AA41W3Z2_9GAMM</name>
<dbReference type="EC" id="2.1.1.72" evidence="2 8"/>
<dbReference type="GO" id="GO:0006298">
    <property type="term" value="P:mismatch repair"/>
    <property type="evidence" value="ECO:0007669"/>
    <property type="project" value="TreeGrafter"/>
</dbReference>
<dbReference type="InterPro" id="IPR002052">
    <property type="entry name" value="DNA_methylase_N6_adenine_CS"/>
</dbReference>
<accession>A0AA41W3Z2</accession>
<feature type="binding site" evidence="7">
    <location>
        <position position="56"/>
    </location>
    <ligand>
        <name>S-adenosyl-L-methionine</name>
        <dbReference type="ChEBI" id="CHEBI:59789"/>
    </ligand>
</feature>
<protein>
    <recommendedName>
        <fullName evidence="2 8">Site-specific DNA-methyltransferase (adenine-specific)</fullName>
        <ecNumber evidence="2 8">2.1.1.72</ecNumber>
    </recommendedName>
</protein>
<dbReference type="InterPro" id="IPR029063">
    <property type="entry name" value="SAM-dependent_MTases_sf"/>
</dbReference>
<dbReference type="Proteomes" id="UP001165393">
    <property type="component" value="Unassembled WGS sequence"/>
</dbReference>
<dbReference type="Pfam" id="PF02086">
    <property type="entry name" value="MethyltransfD12"/>
    <property type="match status" value="1"/>
</dbReference>
<keyword evidence="10" id="KW-1185">Reference proteome</keyword>
<proteinExistence type="inferred from homology"/>
<dbReference type="GO" id="GO:0043565">
    <property type="term" value="F:sequence-specific DNA binding"/>
    <property type="evidence" value="ECO:0007669"/>
    <property type="project" value="TreeGrafter"/>
</dbReference>
<keyword evidence="3 8" id="KW-0489">Methyltransferase</keyword>
<evidence type="ECO:0000256" key="7">
    <source>
        <dbReference type="PIRSR" id="PIRSR000398-1"/>
    </source>
</evidence>
<dbReference type="PRINTS" id="PR00505">
    <property type="entry name" value="D12N6MTFRASE"/>
</dbReference>
<dbReference type="RefSeq" id="WP_251259717.1">
    <property type="nucleotide sequence ID" value="NZ_JAMQGP010000001.1"/>
</dbReference>
<dbReference type="Gene3D" id="1.10.1020.10">
    <property type="entry name" value="Adenine-specific Methyltransferase, Domain 2"/>
    <property type="match status" value="1"/>
</dbReference>
<reference evidence="9 10" key="1">
    <citation type="journal article" date="2013" name="Antonie Van Leeuwenhoek">
        <title>Echinimonas agarilytica gen. nov., sp. nov., a new gammaproteobacterium isolated from the sea urchin Strongylocentrotus intermedius.</title>
        <authorList>
            <person name="Nedashkovskaya O.I."/>
            <person name="Stenkova A.M."/>
            <person name="Zhukova N.V."/>
            <person name="Van Trappen S."/>
            <person name="Lee J.S."/>
            <person name="Kim S.B."/>
        </authorList>
    </citation>
    <scope>NUCLEOTIDE SEQUENCE [LARGE SCALE GENOMIC DNA]</scope>
    <source>
        <strain evidence="9 10">KMM 6351</strain>
    </source>
</reference>
<evidence type="ECO:0000256" key="8">
    <source>
        <dbReference type="RuleBase" id="RU361257"/>
    </source>
</evidence>
<feature type="binding site" evidence="7">
    <location>
        <position position="12"/>
    </location>
    <ligand>
        <name>S-adenosyl-L-methionine</name>
        <dbReference type="ChEBI" id="CHEBI:59789"/>
    </ligand>
</feature>
<dbReference type="PANTHER" id="PTHR30481">
    <property type="entry name" value="DNA ADENINE METHYLASE"/>
    <property type="match status" value="1"/>
</dbReference>
<dbReference type="InterPro" id="IPR012263">
    <property type="entry name" value="M_m6A_EcoRV"/>
</dbReference>
<dbReference type="InterPro" id="IPR012327">
    <property type="entry name" value="MeTrfase_D12"/>
</dbReference>
<feature type="binding site" evidence="7">
    <location>
        <position position="183"/>
    </location>
    <ligand>
        <name>S-adenosyl-L-methionine</name>
        <dbReference type="ChEBI" id="CHEBI:59789"/>
    </ligand>
</feature>
<feature type="binding site" evidence="7">
    <location>
        <position position="16"/>
    </location>
    <ligand>
        <name>S-adenosyl-L-methionine</name>
        <dbReference type="ChEBI" id="CHEBI:59789"/>
    </ligand>
</feature>
<evidence type="ECO:0000313" key="9">
    <source>
        <dbReference type="EMBL" id="MCM2678347.1"/>
    </source>
</evidence>
<dbReference type="GO" id="GO:0009307">
    <property type="term" value="P:DNA restriction-modification system"/>
    <property type="evidence" value="ECO:0007669"/>
    <property type="project" value="InterPro"/>
</dbReference>
<dbReference type="GO" id="GO:1904047">
    <property type="term" value="F:S-adenosyl-L-methionine binding"/>
    <property type="evidence" value="ECO:0007669"/>
    <property type="project" value="TreeGrafter"/>
</dbReference>